<dbReference type="AlphaFoldDB" id="G8BWW1"/>
<proteinExistence type="predicted"/>
<dbReference type="HOGENOM" id="CLU_061845_0_0_1"/>
<dbReference type="PANTHER" id="PTHR12822">
    <property type="entry name" value="PROTEIN YIPF"/>
    <property type="match status" value="1"/>
</dbReference>
<dbReference type="InterPro" id="IPR039765">
    <property type="entry name" value="Yip5/YIPF1/YIPF2"/>
</dbReference>
<feature type="transmembrane region" description="Helical" evidence="1">
    <location>
        <begin position="286"/>
        <end position="309"/>
    </location>
</feature>
<dbReference type="OrthoDB" id="10256463at2759"/>
<organism evidence="2 3">
    <name type="scientific">Tetrapisispora phaffii (strain ATCC 24235 / CBS 4417 / NBRC 1672 / NRRL Y-8282 / UCD 70-5)</name>
    <name type="common">Yeast</name>
    <name type="synonym">Fabospora phaffii</name>
    <dbReference type="NCBI Taxonomy" id="1071381"/>
    <lineage>
        <taxon>Eukaryota</taxon>
        <taxon>Fungi</taxon>
        <taxon>Dikarya</taxon>
        <taxon>Ascomycota</taxon>
        <taxon>Saccharomycotina</taxon>
        <taxon>Saccharomycetes</taxon>
        <taxon>Saccharomycetales</taxon>
        <taxon>Saccharomycetaceae</taxon>
        <taxon>Tetrapisispora</taxon>
    </lineage>
</organism>
<name>G8BWW1_TETPH</name>
<sequence length="310" mass="36070">MTERHNNSFEIDDDLDGVDDFTNDNNPFETVRNSKITNNNISSDRIENDSDFDIEVPKVLDPEPISNIPPLLYDQVRVDEQDQNDELPPGFLNYYSKYFQLSDQEFKRRLYNAARFTKSEEIIPDSESNNDNNSNKQTDLYAAIWVTASVIMVQFFTNNLFNLILNDIAQGIKSTTNIDRKDVYSNLLHSIWLFFGYTFIVPFISYQILKKDENTKFKSTIDLISVYGYSNLNWIPILFAENVLSKFGASLYVLIIKWVFFPFGLFKSALYLFYATQNNNNSTSRFPLSVIIILSIHVLFSSLMMFILFY</sequence>
<dbReference type="RefSeq" id="XP_003686699.1">
    <property type="nucleotide sequence ID" value="XM_003686651.1"/>
</dbReference>
<dbReference type="GO" id="GO:0005794">
    <property type="term" value="C:Golgi apparatus"/>
    <property type="evidence" value="ECO:0007669"/>
    <property type="project" value="EnsemblFungi"/>
</dbReference>
<dbReference type="PANTHER" id="PTHR12822:SF2">
    <property type="entry name" value="PROTEIN YIPF"/>
    <property type="match status" value="1"/>
</dbReference>
<evidence type="ECO:0000313" key="2">
    <source>
        <dbReference type="EMBL" id="CCE64265.1"/>
    </source>
</evidence>
<evidence type="ECO:0008006" key="4">
    <source>
        <dbReference type="Google" id="ProtNLM"/>
    </source>
</evidence>
<keyword evidence="1" id="KW-0472">Membrane</keyword>
<dbReference type="GO" id="GO:0016192">
    <property type="term" value="P:vesicle-mediated transport"/>
    <property type="evidence" value="ECO:0007669"/>
    <property type="project" value="InterPro"/>
</dbReference>
<dbReference type="OMA" id="CITITIG"/>
<dbReference type="KEGG" id="tpf:TPHA_0H00550"/>
<evidence type="ECO:0000256" key="1">
    <source>
        <dbReference type="SAM" id="Phobius"/>
    </source>
</evidence>
<dbReference type="Proteomes" id="UP000005666">
    <property type="component" value="Chromosome 8"/>
</dbReference>
<reference evidence="2 3" key="1">
    <citation type="journal article" date="2011" name="Proc. Natl. Acad. Sci. U.S.A.">
        <title>Evolutionary erosion of yeast sex chromosomes by mating-type switching accidents.</title>
        <authorList>
            <person name="Gordon J.L."/>
            <person name="Armisen D."/>
            <person name="Proux-Wera E."/>
            <person name="Oheigeartaigh S.S."/>
            <person name="Byrne K.P."/>
            <person name="Wolfe K.H."/>
        </authorList>
    </citation>
    <scope>NUCLEOTIDE SEQUENCE [LARGE SCALE GENOMIC DNA]</scope>
    <source>
        <strain evidence="3">ATCC 24235 / CBS 4417 / NBRC 1672 / NRRL Y-8282 / UCD 70-5</strain>
    </source>
</reference>
<evidence type="ECO:0000313" key="3">
    <source>
        <dbReference type="Proteomes" id="UP000005666"/>
    </source>
</evidence>
<feature type="transmembrane region" description="Helical" evidence="1">
    <location>
        <begin position="140"/>
        <end position="157"/>
    </location>
</feature>
<dbReference type="eggNOG" id="KOG3114">
    <property type="taxonomic scope" value="Eukaryota"/>
</dbReference>
<gene>
    <name evidence="2" type="primary">TPHA0H00550</name>
    <name evidence="2" type="ordered locus">TPHA_0H00550</name>
</gene>
<dbReference type="STRING" id="1071381.G8BWW1"/>
<protein>
    <recommendedName>
        <fullName evidence="4">Protein YIP</fullName>
    </recommendedName>
</protein>
<keyword evidence="3" id="KW-1185">Reference proteome</keyword>
<feature type="transmembrane region" description="Helical" evidence="1">
    <location>
        <begin position="251"/>
        <end position="274"/>
    </location>
</feature>
<keyword evidence="1" id="KW-0812">Transmembrane</keyword>
<feature type="transmembrane region" description="Helical" evidence="1">
    <location>
        <begin position="191"/>
        <end position="209"/>
    </location>
</feature>
<keyword evidence="1" id="KW-1133">Transmembrane helix</keyword>
<accession>G8BWW1</accession>
<dbReference type="GeneID" id="11534197"/>
<dbReference type="EMBL" id="HE612863">
    <property type="protein sequence ID" value="CCE64265.1"/>
    <property type="molecule type" value="Genomic_DNA"/>
</dbReference>
<dbReference type="GO" id="GO:0031267">
    <property type="term" value="F:small GTPase binding"/>
    <property type="evidence" value="ECO:0007669"/>
    <property type="project" value="EnsemblFungi"/>
</dbReference>